<dbReference type="Pfam" id="PF14161">
    <property type="entry name" value="FAM110_N"/>
    <property type="match status" value="1"/>
</dbReference>
<reference evidence="5" key="3">
    <citation type="submission" date="2025-09" db="UniProtKB">
        <authorList>
            <consortium name="Ensembl"/>
        </authorList>
    </citation>
    <scope>IDENTIFICATION</scope>
</reference>
<dbReference type="AlphaFoldDB" id="A0AAY4ATL5"/>
<dbReference type="InterPro" id="IPR025741">
    <property type="entry name" value="FAM110_C"/>
</dbReference>
<comment type="similarity">
    <text evidence="1">Belongs to the FAM110 family.</text>
</comment>
<evidence type="ECO:0000313" key="5">
    <source>
        <dbReference type="Ensembl" id="ENSDCDP00010011695.1"/>
    </source>
</evidence>
<evidence type="ECO:0000256" key="2">
    <source>
        <dbReference type="SAM" id="MobiDB-lite"/>
    </source>
</evidence>
<evidence type="ECO:0000256" key="1">
    <source>
        <dbReference type="ARBA" id="ARBA00010576"/>
    </source>
</evidence>
<evidence type="ECO:0000259" key="3">
    <source>
        <dbReference type="Pfam" id="PF14160"/>
    </source>
</evidence>
<feature type="domain" description="Centrosome-associated FAM110 N-terminal" evidence="4">
    <location>
        <begin position="12"/>
        <end position="101"/>
    </location>
</feature>
<gene>
    <name evidence="5" type="primary">wu:fa11c10</name>
</gene>
<dbReference type="InterPro" id="IPR025739">
    <property type="entry name" value="FAM110_N"/>
</dbReference>
<feature type="domain" description="Centrosome-associated FAM110 C-terminal" evidence="3">
    <location>
        <begin position="183"/>
        <end position="292"/>
    </location>
</feature>
<feature type="region of interest" description="Disordered" evidence="2">
    <location>
        <begin position="63"/>
        <end position="92"/>
    </location>
</feature>
<dbReference type="GeneTree" id="ENSGT00950000183056"/>
<proteinExistence type="inferred from homology"/>
<dbReference type="Proteomes" id="UP000694580">
    <property type="component" value="Chromosome 10"/>
</dbReference>
<name>A0AAY4ATL5_9TELE</name>
<dbReference type="Pfam" id="PF14160">
    <property type="entry name" value="FAM110_C"/>
    <property type="match status" value="1"/>
</dbReference>
<organism evidence="5 6">
    <name type="scientific">Denticeps clupeoides</name>
    <name type="common">denticle herring</name>
    <dbReference type="NCBI Taxonomy" id="299321"/>
    <lineage>
        <taxon>Eukaryota</taxon>
        <taxon>Metazoa</taxon>
        <taxon>Chordata</taxon>
        <taxon>Craniata</taxon>
        <taxon>Vertebrata</taxon>
        <taxon>Euteleostomi</taxon>
        <taxon>Actinopterygii</taxon>
        <taxon>Neopterygii</taxon>
        <taxon>Teleostei</taxon>
        <taxon>Clupei</taxon>
        <taxon>Clupeiformes</taxon>
        <taxon>Denticipitoidei</taxon>
        <taxon>Denticipitidae</taxon>
        <taxon>Denticeps</taxon>
    </lineage>
</organism>
<feature type="region of interest" description="Disordered" evidence="2">
    <location>
        <begin position="238"/>
        <end position="266"/>
    </location>
</feature>
<keyword evidence="6" id="KW-1185">Reference proteome</keyword>
<dbReference type="Ensembl" id="ENSDCDT00010012258.1">
    <property type="protein sequence ID" value="ENSDCDP00010011695.1"/>
    <property type="gene ID" value="ENSDCDG00010005214.1"/>
</dbReference>
<evidence type="ECO:0000259" key="4">
    <source>
        <dbReference type="Pfam" id="PF14161"/>
    </source>
</evidence>
<dbReference type="InterPro" id="IPR025740">
    <property type="entry name" value="FAM110"/>
</dbReference>
<protein>
    <submittedName>
        <fullName evidence="5">Uncharacterized protein</fullName>
    </submittedName>
</protein>
<feature type="compositionally biased region" description="Basic and acidic residues" evidence="2">
    <location>
        <begin position="154"/>
        <end position="166"/>
    </location>
</feature>
<reference evidence="5 6" key="1">
    <citation type="submission" date="2020-06" db="EMBL/GenBank/DDBJ databases">
        <authorList>
            <consortium name="Wellcome Sanger Institute Data Sharing"/>
        </authorList>
    </citation>
    <scope>NUCLEOTIDE SEQUENCE [LARGE SCALE GENOMIC DNA]</scope>
</reference>
<accession>A0AAY4ATL5</accession>
<feature type="region of interest" description="Disordered" evidence="2">
    <location>
        <begin position="110"/>
        <end position="185"/>
    </location>
</feature>
<reference evidence="5" key="2">
    <citation type="submission" date="2025-08" db="UniProtKB">
        <authorList>
            <consortium name="Ensembl"/>
        </authorList>
    </citation>
    <scope>IDENTIFICATION</scope>
</reference>
<sequence length="301" mass="34042">MPVEAIQPSYSRSIMPFRILNKGPDYFRQPSESGVRKLSAVERLEADKAKYVKSQHVALTRQEPVQPPVPRKPLLSPNPMRQVTREGQRRGPRLNLEILNNLINVCDGPPSSSSFSSGHRRERTPLAETPSLPSSRTILPDPPQTSQTNRVTVRRVDVHPKNEPQKPCRSPFSQRASAHKLTRFHRSKSDLSDRYSRAPADLERFFNYCGLDATELEALGDVEHLVCTSPDIKSLSKLHSVSTPRSECGEEGGREEEENQDIEGAPERVPYRISIIERNARVIKWLYGIRQARDRSHTADG</sequence>
<evidence type="ECO:0000313" key="6">
    <source>
        <dbReference type="Proteomes" id="UP000694580"/>
    </source>
</evidence>
<dbReference type="PANTHER" id="PTHR14758:SF4">
    <property type="entry name" value="PROTEIN FAM110A"/>
    <property type="match status" value="1"/>
</dbReference>
<dbReference type="PANTHER" id="PTHR14758">
    <property type="entry name" value="AGAP005440-PA"/>
    <property type="match status" value="1"/>
</dbReference>